<feature type="region of interest" description="Disordered" evidence="1">
    <location>
        <begin position="1"/>
        <end position="454"/>
    </location>
</feature>
<organism evidence="2">
    <name type="scientific">uncultured Gemmatimonadota bacterium</name>
    <dbReference type="NCBI Taxonomy" id="203437"/>
    <lineage>
        <taxon>Bacteria</taxon>
        <taxon>Pseudomonadati</taxon>
        <taxon>Gemmatimonadota</taxon>
        <taxon>environmental samples</taxon>
    </lineage>
</organism>
<accession>A0A6J4LZT8</accession>
<feature type="non-terminal residue" evidence="2">
    <location>
        <position position="454"/>
    </location>
</feature>
<feature type="compositionally biased region" description="Low complexity" evidence="1">
    <location>
        <begin position="180"/>
        <end position="193"/>
    </location>
</feature>
<feature type="compositionally biased region" description="Low complexity" evidence="1">
    <location>
        <begin position="433"/>
        <end position="454"/>
    </location>
</feature>
<feature type="compositionally biased region" description="Low complexity" evidence="1">
    <location>
        <begin position="354"/>
        <end position="364"/>
    </location>
</feature>
<evidence type="ECO:0000313" key="2">
    <source>
        <dbReference type="EMBL" id="CAA9346341.1"/>
    </source>
</evidence>
<feature type="compositionally biased region" description="Basic and acidic residues" evidence="1">
    <location>
        <begin position="198"/>
        <end position="209"/>
    </location>
</feature>
<feature type="compositionally biased region" description="Basic residues" evidence="1">
    <location>
        <begin position="143"/>
        <end position="169"/>
    </location>
</feature>
<feature type="compositionally biased region" description="Basic residues" evidence="1">
    <location>
        <begin position="293"/>
        <end position="309"/>
    </location>
</feature>
<feature type="non-terminal residue" evidence="2">
    <location>
        <position position="1"/>
    </location>
</feature>
<dbReference type="AlphaFoldDB" id="A0A6J4LZT8"/>
<proteinExistence type="predicted"/>
<feature type="compositionally biased region" description="Basic residues" evidence="1">
    <location>
        <begin position="85"/>
        <end position="104"/>
    </location>
</feature>
<name>A0A6J4LZT8_9BACT</name>
<feature type="compositionally biased region" description="Low complexity" evidence="1">
    <location>
        <begin position="109"/>
        <end position="127"/>
    </location>
</feature>
<protein>
    <submittedName>
        <fullName evidence="2">Uncharacterized protein</fullName>
    </submittedName>
</protein>
<feature type="compositionally biased region" description="Basic residues" evidence="1">
    <location>
        <begin position="23"/>
        <end position="32"/>
    </location>
</feature>
<evidence type="ECO:0000256" key="1">
    <source>
        <dbReference type="SAM" id="MobiDB-lite"/>
    </source>
</evidence>
<feature type="compositionally biased region" description="Gly residues" evidence="1">
    <location>
        <begin position="1"/>
        <end position="20"/>
    </location>
</feature>
<gene>
    <name evidence="2" type="ORF">AVDCRST_MAG89-2887</name>
</gene>
<reference evidence="2" key="1">
    <citation type="submission" date="2020-02" db="EMBL/GenBank/DDBJ databases">
        <authorList>
            <person name="Meier V. D."/>
        </authorList>
    </citation>
    <scope>NUCLEOTIDE SEQUENCE</scope>
    <source>
        <strain evidence="2">AVDCRST_MAG89</strain>
    </source>
</reference>
<dbReference type="EMBL" id="CADCTV010000602">
    <property type="protein sequence ID" value="CAA9346341.1"/>
    <property type="molecule type" value="Genomic_DNA"/>
</dbReference>
<sequence>DGAGYGGRPAGGPPRMGGAGPRARVRRARRRAGAGASRRAGRLGGAGHAARTDAPGGAGPARHPHQRAGGDPPLRHPRAPLGAHGGRRAHPGVRLRRAARRRRDRRDAGAAPPRGGAVRGAAGAGRLPAHHPPRRGAAEPHPRGRARRRRLRAVRPGHAKQPGPHHRRERPLPRDHVRPRGAAAHACARAAPVPGGPRGDRGGRGDQRAQAEVPQEGVRDRGAQEPGGDQRAQGVPPPPPQGGRAHRGRLLRGRVAYQGVGRGDVRPGEPHGLAAAALPPPPRHLAGAARGRPAGRGRQRGRIVARQRHRVADVPGPAARAALRAHGRHPGGRAAAPGHLHHRRDRGGRGGRAAGARNRAAGRAHPGREPGRRGVGARASHGLRSAAHPADPQRLRRRRPAPGGLRPGGGGRHGGRRGDRRGRAGAPPPGRLPSPARVGRALRVGAAPRRGGPV</sequence>